<dbReference type="InterPro" id="IPR049180">
    <property type="entry name" value="MdcG_C"/>
</dbReference>
<dbReference type="Proteomes" id="UP000187526">
    <property type="component" value="Unassembled WGS sequence"/>
</dbReference>
<evidence type="ECO:0000259" key="4">
    <source>
        <dbReference type="Pfam" id="PF20866"/>
    </source>
</evidence>
<evidence type="ECO:0000313" key="5">
    <source>
        <dbReference type="EMBL" id="OMG53178.1"/>
    </source>
</evidence>
<name>A0A1R1I327_9RHOO</name>
<dbReference type="InterPro" id="IPR017557">
    <property type="entry name" value="Holo-ACP_synthase"/>
</dbReference>
<sequence length="221" mass="23693">MRRHDLVYLHPEAAWDSPCAAVGSPLWLAAERWIAAGRPLVVARQPDDQALLLGLALPQAFNRQRLAILVAPAAIARRRPALAVADCLPRLPADQAAPLRELAGRAEICSATLGVYGSLAWEALSGEAYRHAGSDIDLICDVTTPAQFETMLAALQRAAEGLSCQLDGEIRFPGGRAVAWREILAKQKTPAAPVLVKGSREVGLQPLENLIATLLPEPCHV</sequence>
<keyword evidence="2" id="KW-0548">Nucleotidyltransferase</keyword>
<dbReference type="STRING" id="418702.BJN45_13225"/>
<dbReference type="EMBL" id="MTHD01000004">
    <property type="protein sequence ID" value="OMG53178.1"/>
    <property type="molecule type" value="Genomic_DNA"/>
</dbReference>
<dbReference type="Pfam" id="PF20866">
    <property type="entry name" value="MdcG_N"/>
    <property type="match status" value="1"/>
</dbReference>
<dbReference type="NCBIfam" id="TIGR03135">
    <property type="entry name" value="malonate_mdcG"/>
    <property type="match status" value="1"/>
</dbReference>
<evidence type="ECO:0000256" key="1">
    <source>
        <dbReference type="ARBA" id="ARBA00022679"/>
    </source>
</evidence>
<comment type="caution">
    <text evidence="5">The sequence shown here is derived from an EMBL/GenBank/DDBJ whole genome shotgun (WGS) entry which is preliminary data.</text>
</comment>
<accession>A0A1R1I327</accession>
<protein>
    <submittedName>
        <fullName evidence="5">Malonate decarboxylase holo-[acyl-carrier-protein] synthase</fullName>
    </submittedName>
</protein>
<dbReference type="RefSeq" id="WP_076095965.1">
    <property type="nucleotide sequence ID" value="NZ_MTHD01000004.1"/>
</dbReference>
<dbReference type="Pfam" id="PF10620">
    <property type="entry name" value="MdcG"/>
    <property type="match status" value="1"/>
</dbReference>
<evidence type="ECO:0000256" key="2">
    <source>
        <dbReference type="ARBA" id="ARBA00022695"/>
    </source>
</evidence>
<keyword evidence="6" id="KW-1185">Reference proteome</keyword>
<dbReference type="InterPro" id="IPR048903">
    <property type="entry name" value="MdcG_N"/>
</dbReference>
<feature type="domain" description="Phosphoribosyl-dephospho-CoA transferase MdcG C-terminal" evidence="3">
    <location>
        <begin position="84"/>
        <end position="204"/>
    </location>
</feature>
<feature type="domain" description="Phosphoribosyl-dephospho-CoA transferase MdcG N-terminal" evidence="4">
    <location>
        <begin position="2"/>
        <end position="79"/>
    </location>
</feature>
<dbReference type="OrthoDB" id="5985862at2"/>
<reference evidence="5 6" key="1">
    <citation type="submission" date="2016-10" db="EMBL/GenBank/DDBJ databases">
        <title>Alkaliphiles isolated from bioreactors.</title>
        <authorList>
            <person name="Salah Z."/>
            <person name="Rout S.P."/>
            <person name="Humphreys P.N."/>
        </authorList>
    </citation>
    <scope>NUCLEOTIDE SEQUENCE [LARGE SCALE GENOMIC DNA]</scope>
    <source>
        <strain evidence="5 6">ZS02</strain>
    </source>
</reference>
<keyword evidence="1" id="KW-0808">Transferase</keyword>
<evidence type="ECO:0000259" key="3">
    <source>
        <dbReference type="Pfam" id="PF10620"/>
    </source>
</evidence>
<evidence type="ECO:0000313" key="6">
    <source>
        <dbReference type="Proteomes" id="UP000187526"/>
    </source>
</evidence>
<organism evidence="5 6">
    <name type="scientific">Azonexus hydrophilus</name>
    <dbReference type="NCBI Taxonomy" id="418702"/>
    <lineage>
        <taxon>Bacteria</taxon>
        <taxon>Pseudomonadati</taxon>
        <taxon>Pseudomonadota</taxon>
        <taxon>Betaproteobacteria</taxon>
        <taxon>Rhodocyclales</taxon>
        <taxon>Azonexaceae</taxon>
        <taxon>Azonexus</taxon>
    </lineage>
</organism>
<dbReference type="AlphaFoldDB" id="A0A1R1I327"/>
<gene>
    <name evidence="5" type="ORF">BJN45_13225</name>
</gene>
<proteinExistence type="predicted"/>
<dbReference type="GO" id="GO:0016779">
    <property type="term" value="F:nucleotidyltransferase activity"/>
    <property type="evidence" value="ECO:0007669"/>
    <property type="project" value="UniProtKB-KW"/>
</dbReference>